<dbReference type="Proteomes" id="UP000299102">
    <property type="component" value="Unassembled WGS sequence"/>
</dbReference>
<gene>
    <name evidence="1" type="ORF">EVAR_95125_1</name>
</gene>
<accession>A0A4C1W8F6</accession>
<name>A0A4C1W8F6_EUMVA</name>
<evidence type="ECO:0000313" key="2">
    <source>
        <dbReference type="Proteomes" id="UP000299102"/>
    </source>
</evidence>
<keyword evidence="2" id="KW-1185">Reference proteome</keyword>
<evidence type="ECO:0000313" key="1">
    <source>
        <dbReference type="EMBL" id="GBP46425.1"/>
    </source>
</evidence>
<organism evidence="1 2">
    <name type="scientific">Eumeta variegata</name>
    <name type="common">Bagworm moth</name>
    <name type="synonym">Eumeta japonica</name>
    <dbReference type="NCBI Taxonomy" id="151549"/>
    <lineage>
        <taxon>Eukaryota</taxon>
        <taxon>Metazoa</taxon>
        <taxon>Ecdysozoa</taxon>
        <taxon>Arthropoda</taxon>
        <taxon>Hexapoda</taxon>
        <taxon>Insecta</taxon>
        <taxon>Pterygota</taxon>
        <taxon>Neoptera</taxon>
        <taxon>Endopterygota</taxon>
        <taxon>Lepidoptera</taxon>
        <taxon>Glossata</taxon>
        <taxon>Ditrysia</taxon>
        <taxon>Tineoidea</taxon>
        <taxon>Psychidae</taxon>
        <taxon>Oiketicinae</taxon>
        <taxon>Eumeta</taxon>
    </lineage>
</organism>
<reference evidence="1 2" key="1">
    <citation type="journal article" date="2019" name="Commun. Biol.">
        <title>The bagworm genome reveals a unique fibroin gene that provides high tensile strength.</title>
        <authorList>
            <person name="Kono N."/>
            <person name="Nakamura H."/>
            <person name="Ohtoshi R."/>
            <person name="Tomita M."/>
            <person name="Numata K."/>
            <person name="Arakawa K."/>
        </authorList>
    </citation>
    <scope>NUCLEOTIDE SEQUENCE [LARGE SCALE GENOMIC DNA]</scope>
</reference>
<sequence length="82" mass="9220">MSVEAEPLRLVFHPTSHAVLLHESYRRLGVIFIEPYFFMAQAIKPRPPILSGATGLRFMGAKSAPSVKKWRNSDTLEVTILP</sequence>
<proteinExistence type="predicted"/>
<dbReference type="AlphaFoldDB" id="A0A4C1W8F6"/>
<protein>
    <submittedName>
        <fullName evidence="1">Uncharacterized protein</fullName>
    </submittedName>
</protein>
<dbReference type="EMBL" id="BGZK01000483">
    <property type="protein sequence ID" value="GBP46425.1"/>
    <property type="molecule type" value="Genomic_DNA"/>
</dbReference>
<comment type="caution">
    <text evidence="1">The sequence shown here is derived from an EMBL/GenBank/DDBJ whole genome shotgun (WGS) entry which is preliminary data.</text>
</comment>